<gene>
    <name evidence="1" type="ORF">D1632_00190</name>
</gene>
<dbReference type="RefSeq" id="WP_122545260.1">
    <property type="nucleotide sequence ID" value="NZ_QWIV01000003.1"/>
</dbReference>
<dbReference type="EMBL" id="QWIV01000003">
    <property type="protein sequence ID" value="RMZ61266.1"/>
    <property type="molecule type" value="Genomic_DNA"/>
</dbReference>
<keyword evidence="2" id="KW-1185">Reference proteome</keyword>
<evidence type="ECO:0000313" key="1">
    <source>
        <dbReference type="EMBL" id="RMZ61266.1"/>
    </source>
</evidence>
<organism evidence="1 2">
    <name type="scientific">Chryseobacterium nematophagum</name>
    <dbReference type="NCBI Taxonomy" id="2305228"/>
    <lineage>
        <taxon>Bacteria</taxon>
        <taxon>Pseudomonadati</taxon>
        <taxon>Bacteroidota</taxon>
        <taxon>Flavobacteriia</taxon>
        <taxon>Flavobacteriales</taxon>
        <taxon>Weeksellaceae</taxon>
        <taxon>Chryseobacterium group</taxon>
        <taxon>Chryseobacterium</taxon>
    </lineage>
</organism>
<dbReference type="AlphaFoldDB" id="A0A3M7LI27"/>
<name>A0A3M7LI27_9FLAO</name>
<sequence length="71" mass="8063">MDNIEELESKVLEIVTAKHIKTGGNNGNTFGDFDHILNLPITERNSFLEEMAAKKKIVIREGQNSRLIMLH</sequence>
<accession>A0A3M7LI27</accession>
<reference evidence="1 2" key="1">
    <citation type="submission" date="2018-08" db="EMBL/GenBank/DDBJ databases">
        <title>Chryseobacterium nematophagum: a novel matrix digesting pathogen of nematodes.</title>
        <authorList>
            <person name="Page A."/>
            <person name="Roberts M."/>
            <person name="Felix M.-A."/>
            <person name="Weir W."/>
        </authorList>
    </citation>
    <scope>NUCLEOTIDE SEQUENCE [LARGE SCALE GENOMIC DNA]</scope>
    <source>
        <strain evidence="1 2">JUb275</strain>
    </source>
</reference>
<comment type="caution">
    <text evidence="1">The sequence shown here is derived from an EMBL/GenBank/DDBJ whole genome shotgun (WGS) entry which is preliminary data.</text>
</comment>
<protein>
    <submittedName>
        <fullName evidence="1">Uncharacterized protein</fullName>
    </submittedName>
</protein>
<proteinExistence type="predicted"/>
<dbReference type="Proteomes" id="UP000267524">
    <property type="component" value="Unassembled WGS sequence"/>
</dbReference>
<evidence type="ECO:0000313" key="2">
    <source>
        <dbReference type="Proteomes" id="UP000267524"/>
    </source>
</evidence>